<dbReference type="Pfam" id="PF05686">
    <property type="entry name" value="Glyco_transf_90"/>
    <property type="match status" value="1"/>
</dbReference>
<gene>
    <name evidence="2" type="ORF">CC85DRAFT_295510</name>
</gene>
<feature type="domain" description="Glycosyl transferase CAP10" evidence="1">
    <location>
        <begin position="271"/>
        <end position="554"/>
    </location>
</feature>
<keyword evidence="3" id="KW-1185">Reference proteome</keyword>
<proteinExistence type="predicted"/>
<dbReference type="GeneID" id="28985542"/>
<dbReference type="AlphaFoldDB" id="A0A0J0XUI5"/>
<accession>A0A0J0XUI5</accession>
<protein>
    <recommendedName>
        <fullName evidence="1">Glycosyl transferase CAP10 domain-containing protein</fullName>
    </recommendedName>
</protein>
<dbReference type="OrthoDB" id="541052at2759"/>
<dbReference type="EMBL" id="KQ087185">
    <property type="protein sequence ID" value="KLT44771.1"/>
    <property type="molecule type" value="Genomic_DNA"/>
</dbReference>
<dbReference type="RefSeq" id="XP_018281262.1">
    <property type="nucleotide sequence ID" value="XM_018424939.1"/>
</dbReference>
<dbReference type="SMART" id="SM00672">
    <property type="entry name" value="CAP10"/>
    <property type="match status" value="1"/>
</dbReference>
<organism evidence="2 3">
    <name type="scientific">Cutaneotrichosporon oleaginosum</name>
    <dbReference type="NCBI Taxonomy" id="879819"/>
    <lineage>
        <taxon>Eukaryota</taxon>
        <taxon>Fungi</taxon>
        <taxon>Dikarya</taxon>
        <taxon>Basidiomycota</taxon>
        <taxon>Agaricomycotina</taxon>
        <taxon>Tremellomycetes</taxon>
        <taxon>Trichosporonales</taxon>
        <taxon>Trichosporonaceae</taxon>
        <taxon>Cutaneotrichosporon</taxon>
    </lineage>
</organism>
<dbReference type="InterPro" id="IPR051091">
    <property type="entry name" value="O-Glucosyltr/Glycosyltrsf_90"/>
</dbReference>
<name>A0A0J0XUI5_9TREE</name>
<evidence type="ECO:0000259" key="1">
    <source>
        <dbReference type="SMART" id="SM00672"/>
    </source>
</evidence>
<dbReference type="PANTHER" id="PTHR12203:SF118">
    <property type="entry name" value="BETA-1,2-XYLOSYLTRANSFERASE 1"/>
    <property type="match status" value="1"/>
</dbReference>
<evidence type="ECO:0000313" key="2">
    <source>
        <dbReference type="EMBL" id="KLT44771.1"/>
    </source>
</evidence>
<dbReference type="PANTHER" id="PTHR12203">
    <property type="entry name" value="KDEL LYS-ASP-GLU-LEU CONTAINING - RELATED"/>
    <property type="match status" value="1"/>
</dbReference>
<dbReference type="InterPro" id="IPR006598">
    <property type="entry name" value="CAP10"/>
</dbReference>
<sequence>MDYDERGFLSYDAAKHTKHPVELLIERGKRTVAAIEARLAAVNSLQAAVADYKAAYGMAPPRGFDAWFKYTQSAKTVGAASMLSMAQKPFVQYLSIPAPELRRRIENERDKEPMFALEFVPNGEGDYGTECDGEPDWFPEDYHKRGRGRVKVRGPLAWKFRCNNTLSLLLPVLKHLPDEFFTMSPPVTIVFNTDDGPRGQVHHDFQTRAESMGKVLKTWSPQQLEAAENAMRWTTGWQWACPEDSPLKRAEVDIVLNDAPLHQTSVNRKDFVADYNMAMDVCYNPELRELQSAALLDIRFANVPLTPYVSQCRTLRNSDIVGVPLDGAWDETQFIPWTEKKPMVFWRGTATGVFHDLRHPWHKSQRERLHVFANNMSDAQVPVLVDAGTGVKTAHFRVKDMTARWFDIGLAGGPVQCDEADGSCARLAQAFKWREYVNKEESVANKFVIDVDGNAWSSRFRRLLSSNNVVLKASMYPEWLSHLLVPWYHYVPIRADYADIYDIMAFFEGAPDGSSKGRDDLAQDIAAQALHLTKTRWRDEDMASFMLLMMLEYWRMVHDDREAGSFRLGRMPADV</sequence>
<dbReference type="Proteomes" id="UP000053611">
    <property type="component" value="Unassembled WGS sequence"/>
</dbReference>
<reference evidence="2 3" key="1">
    <citation type="submission" date="2015-03" db="EMBL/GenBank/DDBJ databases">
        <title>Genomics and transcriptomics of the oil-accumulating basidiomycete yeast T. oleaginosus allow insights into substrate utilization and the diverse evolutionary trajectories of mating systems in fungi.</title>
        <authorList>
            <consortium name="DOE Joint Genome Institute"/>
            <person name="Kourist R."/>
            <person name="Kracht O."/>
            <person name="Bracharz F."/>
            <person name="Lipzen A."/>
            <person name="Nolan M."/>
            <person name="Ohm R."/>
            <person name="Grigoriev I."/>
            <person name="Sun S."/>
            <person name="Heitman J."/>
            <person name="Bruck T."/>
            <person name="Nowrousian M."/>
        </authorList>
    </citation>
    <scope>NUCLEOTIDE SEQUENCE [LARGE SCALE GENOMIC DNA]</scope>
    <source>
        <strain evidence="2 3">IBC0246</strain>
    </source>
</reference>
<evidence type="ECO:0000313" key="3">
    <source>
        <dbReference type="Proteomes" id="UP000053611"/>
    </source>
</evidence>